<dbReference type="Pfam" id="PF07653">
    <property type="entry name" value="SH3_2"/>
    <property type="match status" value="1"/>
</dbReference>
<accession>A0A914X7K0</accession>
<keyword evidence="2" id="KW-0175">Coiled coil</keyword>
<feature type="compositionally biased region" description="Basic and acidic residues" evidence="4">
    <location>
        <begin position="185"/>
        <end position="205"/>
    </location>
</feature>
<evidence type="ECO:0000256" key="1">
    <source>
        <dbReference type="ARBA" id="ARBA00022443"/>
    </source>
</evidence>
<keyword evidence="1 3" id="KW-0728">SH3 domain</keyword>
<dbReference type="PANTHER" id="PTHR14166">
    <property type="entry name" value="SLIT-ROBO RHO GTPASE ACTIVATING PROTEIN"/>
    <property type="match status" value="1"/>
</dbReference>
<feature type="region of interest" description="Disordered" evidence="4">
    <location>
        <begin position="266"/>
        <end position="308"/>
    </location>
</feature>
<dbReference type="PROSITE" id="PS50002">
    <property type="entry name" value="SH3"/>
    <property type="match status" value="2"/>
</dbReference>
<name>A0A914X7K0_9BILA</name>
<dbReference type="Pfam" id="PF00018">
    <property type="entry name" value="SH3_1"/>
    <property type="match status" value="1"/>
</dbReference>
<dbReference type="Gene3D" id="2.30.30.40">
    <property type="entry name" value="SH3 Domains"/>
    <property type="match status" value="2"/>
</dbReference>
<keyword evidence="6" id="KW-1185">Reference proteome</keyword>
<feature type="domain" description="SH3" evidence="5">
    <location>
        <begin position="92"/>
        <end position="151"/>
    </location>
</feature>
<organism evidence="6 7">
    <name type="scientific">Plectus sambesii</name>
    <dbReference type="NCBI Taxonomy" id="2011161"/>
    <lineage>
        <taxon>Eukaryota</taxon>
        <taxon>Metazoa</taxon>
        <taxon>Ecdysozoa</taxon>
        <taxon>Nematoda</taxon>
        <taxon>Chromadorea</taxon>
        <taxon>Plectida</taxon>
        <taxon>Plectina</taxon>
        <taxon>Plectoidea</taxon>
        <taxon>Plectidae</taxon>
        <taxon>Plectus</taxon>
    </lineage>
</organism>
<evidence type="ECO:0000313" key="6">
    <source>
        <dbReference type="Proteomes" id="UP000887566"/>
    </source>
</evidence>
<dbReference type="SUPFAM" id="SSF50044">
    <property type="entry name" value="SH3-domain"/>
    <property type="match status" value="2"/>
</dbReference>
<evidence type="ECO:0000313" key="7">
    <source>
        <dbReference type="WBParaSite" id="PSAMB.scaffold634size45022.g7517.t1"/>
    </source>
</evidence>
<feature type="region of interest" description="Disordered" evidence="4">
    <location>
        <begin position="153"/>
        <end position="239"/>
    </location>
</feature>
<dbReference type="Proteomes" id="UP000887566">
    <property type="component" value="Unplaced"/>
</dbReference>
<dbReference type="SMART" id="SM00326">
    <property type="entry name" value="SH3"/>
    <property type="match status" value="2"/>
</dbReference>
<dbReference type="InterPro" id="IPR001452">
    <property type="entry name" value="SH3_domain"/>
</dbReference>
<reference evidence="7" key="1">
    <citation type="submission" date="2022-11" db="UniProtKB">
        <authorList>
            <consortium name="WormBaseParasite"/>
        </authorList>
    </citation>
    <scope>IDENTIFICATION</scope>
</reference>
<dbReference type="WBParaSite" id="PSAMB.scaffold634size45022.g7517.t1">
    <property type="protein sequence ID" value="PSAMB.scaffold634size45022.g7517.t1"/>
    <property type="gene ID" value="PSAMB.scaffold634size45022.g7517"/>
</dbReference>
<proteinExistence type="predicted"/>
<dbReference type="PRINTS" id="PR00499">
    <property type="entry name" value="P67PHOX"/>
</dbReference>
<dbReference type="InterPro" id="IPR036028">
    <property type="entry name" value="SH3-like_dom_sf"/>
</dbReference>
<evidence type="ECO:0000256" key="2">
    <source>
        <dbReference type="ARBA" id="ARBA00023054"/>
    </source>
</evidence>
<feature type="domain" description="SH3" evidence="5">
    <location>
        <begin position="2"/>
        <end position="61"/>
    </location>
</feature>
<feature type="compositionally biased region" description="Low complexity" evidence="4">
    <location>
        <begin position="161"/>
        <end position="182"/>
    </location>
</feature>
<sequence>MKEEVYMVAKFDYTANQKQELSFKKNERFKLIDDSNDWWQVTNKCNQSGFVPNNYLRKESPMDKAMELLKGIRKQEVGNSKFELPDSKVIDCIISTAIVKFSYEPQVEDDLRLIQGDTIAVLEKRKDGWWKGWANGETGWLPSNFVEEERQIRLTPRSETNESSSSASVMELTSLSSHSSSSERIVQEDDERRRAEEEARRRAEEGTVQLRHQREEVDARRRAAKAEANRLRREREADEARREVAEKLAADEAKNERFLQLRKAEEENERFGRLPEEEKARKRAAEEDALREAEEEARRRAAEEETDRLRRLRDEEEAQRRAVEEDARRRAAEDVRRIGEERAHRRAEEDCLRQKVRVAIKVGLAKPILHLFEIHRNRVHIPPFRVADAPQTHAPLQEPPE</sequence>
<feature type="region of interest" description="Disordered" evidence="4">
    <location>
        <begin position="316"/>
        <end position="335"/>
    </location>
</feature>
<protein>
    <submittedName>
        <fullName evidence="7">SH3 domain-containing protein</fullName>
    </submittedName>
</protein>
<dbReference type="InterPro" id="IPR051627">
    <property type="entry name" value="SLIT-ROBO_RhoGAP"/>
</dbReference>
<evidence type="ECO:0000256" key="4">
    <source>
        <dbReference type="SAM" id="MobiDB-lite"/>
    </source>
</evidence>
<evidence type="ECO:0000256" key="3">
    <source>
        <dbReference type="PROSITE-ProRule" id="PRU00192"/>
    </source>
</evidence>
<feature type="compositionally biased region" description="Basic and acidic residues" evidence="4">
    <location>
        <begin position="212"/>
        <end position="239"/>
    </location>
</feature>
<dbReference type="PRINTS" id="PR00452">
    <property type="entry name" value="SH3DOMAIN"/>
</dbReference>
<dbReference type="AlphaFoldDB" id="A0A914X7K0"/>
<evidence type="ECO:0000259" key="5">
    <source>
        <dbReference type="PROSITE" id="PS50002"/>
    </source>
</evidence>